<dbReference type="Proteomes" id="UP000182624">
    <property type="component" value="Unassembled WGS sequence"/>
</dbReference>
<feature type="transmembrane region" description="Helical" evidence="6">
    <location>
        <begin position="263"/>
        <end position="281"/>
    </location>
</feature>
<dbReference type="PANTHER" id="PTHR30294:SF29">
    <property type="entry name" value="MULTIDRUG ABC TRANSPORTER PERMEASE YBHS-RELATED"/>
    <property type="match status" value="1"/>
</dbReference>
<feature type="transmembrane region" description="Helical" evidence="6">
    <location>
        <begin position="90"/>
        <end position="116"/>
    </location>
</feature>
<feature type="transmembrane region" description="Helical" evidence="6">
    <location>
        <begin position="208"/>
        <end position="228"/>
    </location>
</feature>
<dbReference type="RefSeq" id="WP_074886963.1">
    <property type="nucleotide sequence ID" value="NZ_FOXO01000010.1"/>
</dbReference>
<dbReference type="AlphaFoldDB" id="A0A1I5TVT8"/>
<gene>
    <name evidence="8" type="ORF">SAMN04487928_11054</name>
</gene>
<organism evidence="8 9">
    <name type="scientific">Butyrivibrio proteoclasticus</name>
    <dbReference type="NCBI Taxonomy" id="43305"/>
    <lineage>
        <taxon>Bacteria</taxon>
        <taxon>Bacillati</taxon>
        <taxon>Bacillota</taxon>
        <taxon>Clostridia</taxon>
        <taxon>Lachnospirales</taxon>
        <taxon>Lachnospiraceae</taxon>
        <taxon>Butyrivibrio</taxon>
    </lineage>
</organism>
<keyword evidence="9" id="KW-1185">Reference proteome</keyword>
<dbReference type="OrthoDB" id="9766228at2"/>
<proteinExistence type="predicted"/>
<feature type="domain" description="ABC-2 type transporter transmembrane" evidence="7">
    <location>
        <begin position="36"/>
        <end position="167"/>
    </location>
</feature>
<evidence type="ECO:0000256" key="1">
    <source>
        <dbReference type="ARBA" id="ARBA00004651"/>
    </source>
</evidence>
<keyword evidence="2" id="KW-1003">Cell membrane</keyword>
<feature type="transmembrane region" description="Helical" evidence="6">
    <location>
        <begin position="47"/>
        <end position="69"/>
    </location>
</feature>
<dbReference type="PANTHER" id="PTHR30294">
    <property type="entry name" value="MEMBRANE COMPONENT OF ABC TRANSPORTER YHHJ-RELATED"/>
    <property type="match status" value="1"/>
</dbReference>
<name>A0A1I5TVT8_9FIRM</name>
<evidence type="ECO:0000313" key="9">
    <source>
        <dbReference type="Proteomes" id="UP000182624"/>
    </source>
</evidence>
<feature type="transmembrane region" description="Helical" evidence="6">
    <location>
        <begin position="128"/>
        <end position="150"/>
    </location>
</feature>
<evidence type="ECO:0000256" key="6">
    <source>
        <dbReference type="SAM" id="Phobius"/>
    </source>
</evidence>
<evidence type="ECO:0000256" key="5">
    <source>
        <dbReference type="ARBA" id="ARBA00023136"/>
    </source>
</evidence>
<evidence type="ECO:0000313" key="8">
    <source>
        <dbReference type="EMBL" id="SFP87175.1"/>
    </source>
</evidence>
<evidence type="ECO:0000256" key="2">
    <source>
        <dbReference type="ARBA" id="ARBA00022475"/>
    </source>
</evidence>
<evidence type="ECO:0000256" key="4">
    <source>
        <dbReference type="ARBA" id="ARBA00022989"/>
    </source>
</evidence>
<keyword evidence="4 6" id="KW-1133">Transmembrane helix</keyword>
<dbReference type="InterPro" id="IPR051449">
    <property type="entry name" value="ABC-2_transporter_component"/>
</dbReference>
<sequence>MIAVLRHELSLFYHSMTGYIFGAFLLLFTGIGALLYNINASVANFEYVLDFISIIFIVIVPILTMRIISEEKKQKTDQLLYSLPITSTDIIVGKFLSLFVVFLIPIIIICIYPLIFAQFGDVYLPTSYGSMIAFIFMGMALISMGMYISALTDSQGIAAGICVAFMLFNYFCASLSDYVSATAVGALISLIVIAAILSLVIRYMTRSNIMALLLFVVCGVASVVVYFVNSDLLNNLLPNIMKKISLFERFSVFVNGIFDLTGIVYYISVIVFFLFLCVQALEKRRYNG</sequence>
<comment type="subcellular location">
    <subcellularLocation>
        <location evidence="1">Cell membrane</location>
        <topology evidence="1">Multi-pass membrane protein</topology>
    </subcellularLocation>
</comment>
<feature type="transmembrane region" description="Helical" evidence="6">
    <location>
        <begin position="157"/>
        <end position="176"/>
    </location>
</feature>
<dbReference type="GO" id="GO:0140359">
    <property type="term" value="F:ABC-type transporter activity"/>
    <property type="evidence" value="ECO:0007669"/>
    <property type="project" value="InterPro"/>
</dbReference>
<dbReference type="EMBL" id="FOXO01000010">
    <property type="protein sequence ID" value="SFP87175.1"/>
    <property type="molecule type" value="Genomic_DNA"/>
</dbReference>
<accession>A0A1I5TVT8</accession>
<dbReference type="Pfam" id="PF12698">
    <property type="entry name" value="ABC2_membrane_3"/>
    <property type="match status" value="1"/>
</dbReference>
<dbReference type="InterPro" id="IPR013525">
    <property type="entry name" value="ABC2_TM"/>
</dbReference>
<keyword evidence="5 6" id="KW-0472">Membrane</keyword>
<dbReference type="GO" id="GO:0005886">
    <property type="term" value="C:plasma membrane"/>
    <property type="evidence" value="ECO:0007669"/>
    <property type="project" value="UniProtKB-SubCell"/>
</dbReference>
<feature type="transmembrane region" description="Helical" evidence="6">
    <location>
        <begin position="182"/>
        <end position="201"/>
    </location>
</feature>
<reference evidence="9" key="1">
    <citation type="submission" date="2016-10" db="EMBL/GenBank/DDBJ databases">
        <authorList>
            <person name="Varghese N."/>
            <person name="Submissions S."/>
        </authorList>
    </citation>
    <scope>NUCLEOTIDE SEQUENCE [LARGE SCALE GENOMIC DNA]</scope>
    <source>
        <strain evidence="9">P18</strain>
    </source>
</reference>
<evidence type="ECO:0000256" key="3">
    <source>
        <dbReference type="ARBA" id="ARBA00022692"/>
    </source>
</evidence>
<feature type="transmembrane region" description="Helical" evidence="6">
    <location>
        <begin position="12"/>
        <end position="35"/>
    </location>
</feature>
<keyword evidence="3 6" id="KW-0812">Transmembrane</keyword>
<protein>
    <submittedName>
        <fullName evidence="8">ABC-2 type transport system permease protein</fullName>
    </submittedName>
</protein>
<evidence type="ECO:0000259" key="7">
    <source>
        <dbReference type="Pfam" id="PF12698"/>
    </source>
</evidence>